<sequence>AAKPWAWGSWGISSWTSLTGLAEKLPDTIELALPRLNQAITPTHSRPNKSFADCPSSNILNARCCMWLERNTNKKAEKSSLVHVTDSIEKGSNGPLNQRTSASSVKFVYPDISKMVIYDPRQMPGAVNSSVAAVSGSATKTLDEILKMIPPTLATFIAQLPVVEGDRGGCLGDEMR</sequence>
<protein>
    <submittedName>
        <fullName evidence="1">Uncharacterized protein</fullName>
    </submittedName>
</protein>
<dbReference type="Proteomes" id="UP000652761">
    <property type="component" value="Unassembled WGS sequence"/>
</dbReference>
<reference evidence="1" key="1">
    <citation type="submission" date="2017-07" db="EMBL/GenBank/DDBJ databases">
        <title>Taro Niue Genome Assembly and Annotation.</title>
        <authorList>
            <person name="Atibalentja N."/>
            <person name="Keating K."/>
            <person name="Fields C.J."/>
        </authorList>
    </citation>
    <scope>NUCLEOTIDE SEQUENCE</scope>
    <source>
        <strain evidence="1">Niue_2</strain>
        <tissue evidence="1">Leaf</tissue>
    </source>
</reference>
<organism evidence="1 2">
    <name type="scientific">Colocasia esculenta</name>
    <name type="common">Wild taro</name>
    <name type="synonym">Arum esculentum</name>
    <dbReference type="NCBI Taxonomy" id="4460"/>
    <lineage>
        <taxon>Eukaryota</taxon>
        <taxon>Viridiplantae</taxon>
        <taxon>Streptophyta</taxon>
        <taxon>Embryophyta</taxon>
        <taxon>Tracheophyta</taxon>
        <taxon>Spermatophyta</taxon>
        <taxon>Magnoliopsida</taxon>
        <taxon>Liliopsida</taxon>
        <taxon>Araceae</taxon>
        <taxon>Aroideae</taxon>
        <taxon>Colocasieae</taxon>
        <taxon>Colocasia</taxon>
    </lineage>
</organism>
<keyword evidence="2" id="KW-1185">Reference proteome</keyword>
<comment type="caution">
    <text evidence="1">The sequence shown here is derived from an EMBL/GenBank/DDBJ whole genome shotgun (WGS) entry which is preliminary data.</text>
</comment>
<name>A0A843V6G3_COLES</name>
<accession>A0A843V6G3</accession>
<evidence type="ECO:0000313" key="2">
    <source>
        <dbReference type="Proteomes" id="UP000652761"/>
    </source>
</evidence>
<dbReference type="OrthoDB" id="26282at2759"/>
<dbReference type="AlphaFoldDB" id="A0A843V6G3"/>
<gene>
    <name evidence="1" type="ORF">Taro_023448</name>
</gene>
<dbReference type="EMBL" id="NMUH01001277">
    <property type="protein sequence ID" value="MQL90846.1"/>
    <property type="molecule type" value="Genomic_DNA"/>
</dbReference>
<feature type="non-terminal residue" evidence="1">
    <location>
        <position position="1"/>
    </location>
</feature>
<proteinExistence type="predicted"/>
<evidence type="ECO:0000313" key="1">
    <source>
        <dbReference type="EMBL" id="MQL90846.1"/>
    </source>
</evidence>